<dbReference type="PROSITE" id="PS50111">
    <property type="entry name" value="CHEMOTAXIS_TRANSDUC_2"/>
    <property type="match status" value="1"/>
</dbReference>
<evidence type="ECO:0000256" key="5">
    <source>
        <dbReference type="ARBA" id="ARBA00023224"/>
    </source>
</evidence>
<dbReference type="Pfam" id="PF00015">
    <property type="entry name" value="MCPsignal"/>
    <property type="match status" value="1"/>
</dbReference>
<keyword evidence="9" id="KW-1185">Reference proteome</keyword>
<dbReference type="InterPro" id="IPR004089">
    <property type="entry name" value="MCPsignal_dom"/>
</dbReference>
<dbReference type="AlphaFoldDB" id="A0A454JDK7"/>
<protein>
    <submittedName>
        <fullName evidence="8">Chemotaxis protein</fullName>
    </submittedName>
</protein>
<keyword evidence="4" id="KW-0472">Membrane</keyword>
<evidence type="ECO:0000256" key="2">
    <source>
        <dbReference type="ARBA" id="ARBA00022692"/>
    </source>
</evidence>
<evidence type="ECO:0000313" key="8">
    <source>
        <dbReference type="EMBL" id="RMC91746.1"/>
    </source>
</evidence>
<proteinExistence type="predicted"/>
<comment type="caution">
    <text evidence="8">The sequence shown here is derived from an EMBL/GenBank/DDBJ whole genome shotgun (WGS) entry which is preliminary data.</text>
</comment>
<keyword evidence="5 6" id="KW-0807">Transducer</keyword>
<evidence type="ECO:0000313" key="9">
    <source>
        <dbReference type="Proteomes" id="UP000274139"/>
    </source>
</evidence>
<dbReference type="Proteomes" id="UP000274139">
    <property type="component" value="Unassembled WGS sequence"/>
</dbReference>
<comment type="subcellular location">
    <subcellularLocation>
        <location evidence="1">Membrane</location>
        <topology evidence="1">Multi-pass membrane protein</topology>
    </subcellularLocation>
</comment>
<accession>A0A454JDK7</accession>
<evidence type="ECO:0000256" key="3">
    <source>
        <dbReference type="ARBA" id="ARBA00022989"/>
    </source>
</evidence>
<gene>
    <name evidence="8" type="ORF">EAY64_18705</name>
</gene>
<feature type="non-terminal residue" evidence="8">
    <location>
        <position position="1"/>
    </location>
</feature>
<dbReference type="GO" id="GO:0007165">
    <property type="term" value="P:signal transduction"/>
    <property type="evidence" value="ECO:0007669"/>
    <property type="project" value="UniProtKB-KW"/>
</dbReference>
<feature type="domain" description="Methyl-accepting transducer" evidence="7">
    <location>
        <begin position="1"/>
        <end position="101"/>
    </location>
</feature>
<name>A0A454JDK7_9NEIS</name>
<evidence type="ECO:0000259" key="7">
    <source>
        <dbReference type="PROSITE" id="PS50111"/>
    </source>
</evidence>
<dbReference type="SUPFAM" id="SSF58104">
    <property type="entry name" value="Methyl-accepting chemotaxis protein (MCP) signaling domain"/>
    <property type="match status" value="1"/>
</dbReference>
<dbReference type="GO" id="GO:0016020">
    <property type="term" value="C:membrane"/>
    <property type="evidence" value="ECO:0007669"/>
    <property type="project" value="UniProtKB-SubCell"/>
</dbReference>
<evidence type="ECO:0000256" key="6">
    <source>
        <dbReference type="PROSITE-ProRule" id="PRU00284"/>
    </source>
</evidence>
<organism evidence="8 9">
    <name type="scientific">Aquitalea palustris</name>
    <dbReference type="NCBI Taxonomy" id="2480983"/>
    <lineage>
        <taxon>Bacteria</taxon>
        <taxon>Pseudomonadati</taxon>
        <taxon>Pseudomonadota</taxon>
        <taxon>Betaproteobacteria</taxon>
        <taxon>Neisseriales</taxon>
        <taxon>Chromobacteriaceae</taxon>
        <taxon>Aquitalea</taxon>
    </lineage>
</organism>
<evidence type="ECO:0000256" key="1">
    <source>
        <dbReference type="ARBA" id="ARBA00004141"/>
    </source>
</evidence>
<dbReference type="Gene3D" id="1.10.287.950">
    <property type="entry name" value="Methyl-accepting chemotaxis protein"/>
    <property type="match status" value="1"/>
</dbReference>
<keyword evidence="2" id="KW-0812">Transmembrane</keyword>
<keyword evidence="3" id="KW-1133">Transmembrane helix</keyword>
<dbReference type="EMBL" id="RFAR01000106">
    <property type="protein sequence ID" value="RMC91746.1"/>
    <property type="molecule type" value="Genomic_DNA"/>
</dbReference>
<sequence>GFAVVADEVRKLAERTANATQEIDKMISRIQADTVGSVTGMRQSAAQVGTSVELVHQAHAVLDEISVQMARAVSMVAEISHSADEQKTGMDLMGQGLESVAALTGKNLEVAHATEAASTRLQLNVERMGKAVAQYQV</sequence>
<dbReference type="RefSeq" id="WP_233566511.1">
    <property type="nucleotide sequence ID" value="NZ_RFAR01000106.1"/>
</dbReference>
<dbReference type="PANTHER" id="PTHR32089:SF119">
    <property type="entry name" value="METHYL-ACCEPTING CHEMOTAXIS PROTEIN CTPL"/>
    <property type="match status" value="1"/>
</dbReference>
<dbReference type="PANTHER" id="PTHR32089">
    <property type="entry name" value="METHYL-ACCEPTING CHEMOTAXIS PROTEIN MCPB"/>
    <property type="match status" value="1"/>
</dbReference>
<reference evidence="8 9" key="1">
    <citation type="submission" date="2018-10" db="EMBL/GenBank/DDBJ databases">
        <title>Draft genome sequence of Aquitalea MWU14-2217 isolated from a wild cranberry bog in Provincetown, Massachusetts.</title>
        <authorList>
            <person name="Ebadzadsahrai G."/>
            <person name="Soby S."/>
        </authorList>
    </citation>
    <scope>NUCLEOTIDE SEQUENCE [LARGE SCALE GENOMIC DNA]</scope>
    <source>
        <strain evidence="8 9">MWU14-2217</strain>
    </source>
</reference>
<evidence type="ECO:0000256" key="4">
    <source>
        <dbReference type="ARBA" id="ARBA00023136"/>
    </source>
</evidence>